<dbReference type="PROSITE" id="PS50330">
    <property type="entry name" value="UIM"/>
    <property type="match status" value="1"/>
</dbReference>
<dbReference type="EMBL" id="JBFOLJ010000012">
    <property type="protein sequence ID" value="KAL2489481.1"/>
    <property type="molecule type" value="Genomic_DNA"/>
</dbReference>
<comment type="caution">
    <text evidence="2">The sequence shown here is derived from an EMBL/GenBank/DDBJ whole genome shotgun (WGS) entry which is preliminary data.</text>
</comment>
<dbReference type="AlphaFoldDB" id="A0ABD1RMU1"/>
<gene>
    <name evidence="2" type="ORF">Fot_42773</name>
</gene>
<dbReference type="PANTHER" id="PTHR35766:SF1">
    <property type="entry name" value="OS08G0543600 PROTEIN"/>
    <property type="match status" value="1"/>
</dbReference>
<feature type="compositionally biased region" description="Basic residues" evidence="1">
    <location>
        <begin position="263"/>
        <end position="275"/>
    </location>
</feature>
<organism evidence="2 3">
    <name type="scientific">Forsythia ovata</name>
    <dbReference type="NCBI Taxonomy" id="205694"/>
    <lineage>
        <taxon>Eukaryota</taxon>
        <taxon>Viridiplantae</taxon>
        <taxon>Streptophyta</taxon>
        <taxon>Embryophyta</taxon>
        <taxon>Tracheophyta</taxon>
        <taxon>Spermatophyta</taxon>
        <taxon>Magnoliopsida</taxon>
        <taxon>eudicotyledons</taxon>
        <taxon>Gunneridae</taxon>
        <taxon>Pentapetalae</taxon>
        <taxon>asterids</taxon>
        <taxon>lamiids</taxon>
        <taxon>Lamiales</taxon>
        <taxon>Oleaceae</taxon>
        <taxon>Forsythieae</taxon>
        <taxon>Forsythia</taxon>
    </lineage>
</organism>
<feature type="compositionally biased region" description="Basic and acidic residues" evidence="1">
    <location>
        <begin position="77"/>
        <end position="88"/>
    </location>
</feature>
<dbReference type="PANTHER" id="PTHR35766">
    <property type="entry name" value="OS08G0543600 PROTEIN"/>
    <property type="match status" value="1"/>
</dbReference>
<evidence type="ECO:0000313" key="2">
    <source>
        <dbReference type="EMBL" id="KAL2489481.1"/>
    </source>
</evidence>
<feature type="region of interest" description="Disordered" evidence="1">
    <location>
        <begin position="255"/>
        <end position="275"/>
    </location>
</feature>
<evidence type="ECO:0000256" key="1">
    <source>
        <dbReference type="SAM" id="MobiDB-lite"/>
    </source>
</evidence>
<feature type="region of interest" description="Disordered" evidence="1">
    <location>
        <begin position="77"/>
        <end position="98"/>
    </location>
</feature>
<accession>A0ABD1RMU1</accession>
<protein>
    <submittedName>
        <fullName evidence="2">Protein DA1</fullName>
    </submittedName>
</protein>
<dbReference type="SMART" id="SM00726">
    <property type="entry name" value="UIM"/>
    <property type="match status" value="2"/>
</dbReference>
<dbReference type="Proteomes" id="UP001604277">
    <property type="component" value="Unassembled WGS sequence"/>
</dbReference>
<reference evidence="3" key="1">
    <citation type="submission" date="2024-07" db="EMBL/GenBank/DDBJ databases">
        <title>Two chromosome-level genome assemblies of Korean endemic species Abeliophyllum distichum and Forsythia ovata (Oleaceae).</title>
        <authorList>
            <person name="Jang H."/>
        </authorList>
    </citation>
    <scope>NUCLEOTIDE SEQUENCE [LARGE SCALE GENOMIC DNA]</scope>
</reference>
<proteinExistence type="predicted"/>
<keyword evidence="3" id="KW-1185">Reference proteome</keyword>
<dbReference type="InterPro" id="IPR003903">
    <property type="entry name" value="UIM_dom"/>
</dbReference>
<evidence type="ECO:0000313" key="3">
    <source>
        <dbReference type="Proteomes" id="UP001604277"/>
    </source>
</evidence>
<name>A0ABD1RMU1_9LAMI</name>
<sequence>MRSKGSLGLLLLLVFTKEFHIRDSSCFLHQKRKSCKYVFCFLIDSFVQVEAFLDYELITISIMAWLNKIFERPNQKVSKGRYDPRNGSDTEDTWSETEDRDHAIALSLSEEDHNAKNGTVKNYLPRFLKHWIDCNSQLEEDEDLARALQESLNVESPQDSDGNNNGTRNENLSTYLRPLSLPSLEFVLSFVAMIGLSGEVQQGREPTDVDFCSTAIEGGLENDILQQRLHTVLKQREQLQHMEIGLRAQLSSLSTLAGMGQRRSSKRTKQRAPEL</sequence>